<evidence type="ECO:0000313" key="2">
    <source>
        <dbReference type="EMBL" id="GBR15523.1"/>
    </source>
</evidence>
<dbReference type="EMBL" id="BAQW01000013">
    <property type="protein sequence ID" value="GBR15523.1"/>
    <property type="molecule type" value="Genomic_DNA"/>
</dbReference>
<keyword evidence="1" id="KW-0175">Coiled coil</keyword>
<protein>
    <recommendedName>
        <fullName evidence="4">Phage protein</fullName>
    </recommendedName>
</protein>
<organism evidence="2 3">
    <name type="scientific">Gluconobacter frateurii NRIC 0228</name>
    <dbReference type="NCBI Taxonomy" id="1307946"/>
    <lineage>
        <taxon>Bacteria</taxon>
        <taxon>Pseudomonadati</taxon>
        <taxon>Pseudomonadota</taxon>
        <taxon>Alphaproteobacteria</taxon>
        <taxon>Acetobacterales</taxon>
        <taxon>Acetobacteraceae</taxon>
        <taxon>Gluconobacter</taxon>
    </lineage>
</organism>
<evidence type="ECO:0000313" key="3">
    <source>
        <dbReference type="Proteomes" id="UP001061070"/>
    </source>
</evidence>
<dbReference type="Gene3D" id="1.20.5.170">
    <property type="match status" value="1"/>
</dbReference>
<keyword evidence="3" id="KW-1185">Reference proteome</keyword>
<comment type="caution">
    <text evidence="2">The sequence shown here is derived from an EMBL/GenBank/DDBJ whole genome shotgun (WGS) entry which is preliminary data.</text>
</comment>
<evidence type="ECO:0000256" key="1">
    <source>
        <dbReference type="SAM" id="Coils"/>
    </source>
</evidence>
<dbReference type="RefSeq" id="WP_099182723.1">
    <property type="nucleotide sequence ID" value="NZ_BAQW01000013.1"/>
</dbReference>
<feature type="coiled-coil region" evidence="1">
    <location>
        <begin position="67"/>
        <end position="108"/>
    </location>
</feature>
<dbReference type="Proteomes" id="UP001061070">
    <property type="component" value="Unassembled WGS sequence"/>
</dbReference>
<evidence type="ECO:0008006" key="4">
    <source>
        <dbReference type="Google" id="ProtNLM"/>
    </source>
</evidence>
<accession>A0ABQ0QEC5</accession>
<name>A0ABQ0QEC5_9PROT</name>
<dbReference type="CDD" id="cd14686">
    <property type="entry name" value="bZIP"/>
    <property type="match status" value="1"/>
</dbReference>
<reference evidence="2" key="1">
    <citation type="submission" date="2013-04" db="EMBL/GenBank/DDBJ databases">
        <title>The genome sequencing project of 58 acetic acid bacteria.</title>
        <authorList>
            <person name="Okamoto-Kainuma A."/>
            <person name="Ishikawa M."/>
            <person name="Umino S."/>
            <person name="Koizumi Y."/>
            <person name="Shiwa Y."/>
            <person name="Yoshikawa H."/>
            <person name="Matsutani M."/>
            <person name="Matsushita K."/>
        </authorList>
    </citation>
    <scope>NUCLEOTIDE SEQUENCE</scope>
    <source>
        <strain evidence="2">NRIC 0228</strain>
    </source>
</reference>
<gene>
    <name evidence="2" type="ORF">AA0228_2534</name>
</gene>
<sequence length="110" mass="11651">MAEYTNMSRGVRIVAVTKGKETSHVSLAPGETKDLDGVDTSSPYFKGLLAAKELIEGKPDDPAPKNAAGFKRKIDDLTAKVEELTSENADLKAKVEELTKAAEASKTSGA</sequence>
<proteinExistence type="predicted"/>